<evidence type="ECO:0000256" key="3">
    <source>
        <dbReference type="ARBA" id="ARBA00022664"/>
    </source>
</evidence>
<dbReference type="CDD" id="cd22852">
    <property type="entry name" value="SMN_C"/>
    <property type="match status" value="1"/>
</dbReference>
<dbReference type="GO" id="GO:0006397">
    <property type="term" value="P:mRNA processing"/>
    <property type="evidence" value="ECO:0007669"/>
    <property type="project" value="UniProtKB-KW"/>
</dbReference>
<dbReference type="PANTHER" id="PTHR39267:SF1">
    <property type="entry name" value="SURVIVAL MOTOR NEURON PROTEIN"/>
    <property type="match status" value="1"/>
</dbReference>
<dbReference type="STRING" id="151549.A0A4C1XBC5"/>
<accession>A0A4C1XBC5</accession>
<reference evidence="7 8" key="1">
    <citation type="journal article" date="2019" name="Commun. Biol.">
        <title>The bagworm genome reveals a unique fibroin gene that provides high tensile strength.</title>
        <authorList>
            <person name="Kono N."/>
            <person name="Nakamura H."/>
            <person name="Ohtoshi R."/>
            <person name="Tomita M."/>
            <person name="Numata K."/>
            <person name="Arakawa K."/>
        </authorList>
    </citation>
    <scope>NUCLEOTIDE SEQUENCE [LARGE SCALE GENOMIC DNA]</scope>
</reference>
<dbReference type="PANTHER" id="PTHR39267">
    <property type="entry name" value="SURVIVAL MOTOR NEURON-LIKE PROTEIN 1"/>
    <property type="match status" value="1"/>
</dbReference>
<evidence type="ECO:0000256" key="1">
    <source>
        <dbReference type="ARBA" id="ARBA00004123"/>
    </source>
</evidence>
<keyword evidence="4" id="KW-0508">mRNA splicing</keyword>
<dbReference type="GO" id="GO:0008380">
    <property type="term" value="P:RNA splicing"/>
    <property type="evidence" value="ECO:0007669"/>
    <property type="project" value="UniProtKB-KW"/>
</dbReference>
<gene>
    <name evidence="7" type="ORF">EVAR_48683_1</name>
</gene>
<sequence>MAVRIAPGAVAHTGRSEGFAIGCRSRHNFLRNIGRRFIPYKAMNLFPGRVLGRCRVQPEPVARSLTHRPCYENTDIVALKCLKPSQGKRKRISQIHQAMADNLGEGFADNDVYNYDSSNTATDRSSSVNNKPKNKKGHRFPRVQLPNLPYPLPQMPDMKSPRNLSCPIGVMDMPIAPPLPFLRDDAEEQALSSMLISWYMSGYYAGLYQGLKRRHDTINPAFSCLKTMLLAIQLAIQSRVIERRTVKSGYPLNRMFKLDTSSIRYIRYKLSTLSSRLYFYFFPLKPTNNLVGFSITPKL</sequence>
<protein>
    <submittedName>
        <fullName evidence="7">Uncharacterized protein</fullName>
    </submittedName>
</protein>
<dbReference type="InterPro" id="IPR047313">
    <property type="entry name" value="SMN_C"/>
</dbReference>
<evidence type="ECO:0000313" key="7">
    <source>
        <dbReference type="EMBL" id="GBP59714.1"/>
    </source>
</evidence>
<dbReference type="EMBL" id="BGZK01000768">
    <property type="protein sequence ID" value="GBP59714.1"/>
    <property type="molecule type" value="Genomic_DNA"/>
</dbReference>
<name>A0A4C1XBC5_EUMVA</name>
<dbReference type="GO" id="GO:0005634">
    <property type="term" value="C:nucleus"/>
    <property type="evidence" value="ECO:0007669"/>
    <property type="project" value="UniProtKB-SubCell"/>
</dbReference>
<dbReference type="Proteomes" id="UP000299102">
    <property type="component" value="Unassembled WGS sequence"/>
</dbReference>
<comment type="similarity">
    <text evidence="2">Belongs to the SMN family.</text>
</comment>
<evidence type="ECO:0000256" key="5">
    <source>
        <dbReference type="ARBA" id="ARBA00023242"/>
    </source>
</evidence>
<dbReference type="Gene3D" id="3.40.190.10">
    <property type="entry name" value="Periplasmic binding protein-like II"/>
    <property type="match status" value="1"/>
</dbReference>
<evidence type="ECO:0000313" key="8">
    <source>
        <dbReference type="Proteomes" id="UP000299102"/>
    </source>
</evidence>
<dbReference type="InterPro" id="IPR040424">
    <property type="entry name" value="Smn1"/>
</dbReference>
<comment type="caution">
    <text evidence="7">The sequence shown here is derived from an EMBL/GenBank/DDBJ whole genome shotgun (WGS) entry which is preliminary data.</text>
</comment>
<feature type="region of interest" description="Disordered" evidence="6">
    <location>
        <begin position="118"/>
        <end position="146"/>
    </location>
</feature>
<evidence type="ECO:0000256" key="4">
    <source>
        <dbReference type="ARBA" id="ARBA00023187"/>
    </source>
</evidence>
<keyword evidence="3" id="KW-0507">mRNA processing</keyword>
<dbReference type="AlphaFoldDB" id="A0A4C1XBC5"/>
<comment type="subcellular location">
    <subcellularLocation>
        <location evidence="1">Nucleus</location>
    </subcellularLocation>
</comment>
<organism evidence="7 8">
    <name type="scientific">Eumeta variegata</name>
    <name type="common">Bagworm moth</name>
    <name type="synonym">Eumeta japonica</name>
    <dbReference type="NCBI Taxonomy" id="151549"/>
    <lineage>
        <taxon>Eukaryota</taxon>
        <taxon>Metazoa</taxon>
        <taxon>Ecdysozoa</taxon>
        <taxon>Arthropoda</taxon>
        <taxon>Hexapoda</taxon>
        <taxon>Insecta</taxon>
        <taxon>Pterygota</taxon>
        <taxon>Neoptera</taxon>
        <taxon>Endopterygota</taxon>
        <taxon>Lepidoptera</taxon>
        <taxon>Glossata</taxon>
        <taxon>Ditrysia</taxon>
        <taxon>Tineoidea</taxon>
        <taxon>Psychidae</taxon>
        <taxon>Oiketicinae</taxon>
        <taxon>Eumeta</taxon>
    </lineage>
</organism>
<dbReference type="OrthoDB" id="197400at2759"/>
<keyword evidence="8" id="KW-1185">Reference proteome</keyword>
<feature type="compositionally biased region" description="Basic residues" evidence="6">
    <location>
        <begin position="132"/>
        <end position="141"/>
    </location>
</feature>
<evidence type="ECO:0000256" key="6">
    <source>
        <dbReference type="SAM" id="MobiDB-lite"/>
    </source>
</evidence>
<keyword evidence="5" id="KW-0539">Nucleus</keyword>
<proteinExistence type="inferred from homology"/>
<dbReference type="Pfam" id="PF20635">
    <property type="entry name" value="SMN_YG-box"/>
    <property type="match status" value="1"/>
</dbReference>
<evidence type="ECO:0000256" key="2">
    <source>
        <dbReference type="ARBA" id="ARBA00005371"/>
    </source>
</evidence>